<organism evidence="2 3">
    <name type="scientific">Mandrillus leucophaeus</name>
    <name type="common">Drill</name>
    <name type="synonym">Papio leucophaeus</name>
    <dbReference type="NCBI Taxonomy" id="9568"/>
    <lineage>
        <taxon>Eukaryota</taxon>
        <taxon>Metazoa</taxon>
        <taxon>Chordata</taxon>
        <taxon>Craniata</taxon>
        <taxon>Vertebrata</taxon>
        <taxon>Euteleostomi</taxon>
        <taxon>Mammalia</taxon>
        <taxon>Eutheria</taxon>
        <taxon>Euarchontoglires</taxon>
        <taxon>Primates</taxon>
        <taxon>Haplorrhini</taxon>
        <taxon>Catarrhini</taxon>
        <taxon>Cercopithecidae</taxon>
        <taxon>Cercopithecinae</taxon>
        <taxon>Mandrillus</taxon>
    </lineage>
</organism>
<evidence type="ECO:0000256" key="1">
    <source>
        <dbReference type="SAM" id="SignalP"/>
    </source>
</evidence>
<dbReference type="Proteomes" id="UP000233140">
    <property type="component" value="Unassembled WGS sequence"/>
</dbReference>
<feature type="signal peptide" evidence="1">
    <location>
        <begin position="1"/>
        <end position="18"/>
    </location>
</feature>
<dbReference type="AlphaFoldDB" id="A0A2K5ZPF6"/>
<evidence type="ECO:0000313" key="2">
    <source>
        <dbReference type="Ensembl" id="ENSMLEP00000029680.1"/>
    </source>
</evidence>
<dbReference type="OMA" id="AAPRAIY"/>
<name>A0A2K5ZPF6_MANLE</name>
<feature type="chain" id="PRO_5014371523" evidence="1">
    <location>
        <begin position="19"/>
        <end position="80"/>
    </location>
</feature>
<keyword evidence="3" id="KW-1185">Reference proteome</keyword>
<accession>A0A2K5ZPF6</accession>
<reference evidence="2" key="1">
    <citation type="submission" date="2025-08" db="UniProtKB">
        <authorList>
            <consortium name="Ensembl"/>
        </authorList>
    </citation>
    <scope>IDENTIFICATION</scope>
</reference>
<reference evidence="2" key="2">
    <citation type="submission" date="2025-09" db="UniProtKB">
        <authorList>
            <consortium name="Ensembl"/>
        </authorList>
    </citation>
    <scope>IDENTIFICATION</scope>
</reference>
<keyword evidence="1" id="KW-0732">Signal</keyword>
<sequence>MLSFLCLVNLWSIDYITGYFWGTDYFAPLRKTVREPYNYGKQSQRKSTTWPAAPRAIYTIQVSSTGYVATPIHCRTLIYL</sequence>
<dbReference type="Ensembl" id="ENSMLET00000053239.1">
    <property type="protein sequence ID" value="ENSMLEP00000029680.1"/>
    <property type="gene ID" value="ENSMLEG00000039041.1"/>
</dbReference>
<dbReference type="GeneTree" id="ENSGT00910000147623"/>
<protein>
    <submittedName>
        <fullName evidence="2">Uncharacterized protein</fullName>
    </submittedName>
</protein>
<evidence type="ECO:0000313" key="3">
    <source>
        <dbReference type="Proteomes" id="UP000233140"/>
    </source>
</evidence>
<proteinExistence type="predicted"/>